<dbReference type="SUPFAM" id="SSF56042">
    <property type="entry name" value="PurM C-terminal domain-like"/>
    <property type="match status" value="1"/>
</dbReference>
<gene>
    <name evidence="13" type="primary">purM</name>
    <name evidence="16" type="ORF">EV665_10255</name>
</gene>
<evidence type="ECO:0000256" key="6">
    <source>
        <dbReference type="ARBA" id="ARBA00022741"/>
    </source>
</evidence>
<evidence type="ECO:0000256" key="5">
    <source>
        <dbReference type="ARBA" id="ARBA00022598"/>
    </source>
</evidence>
<dbReference type="InterPro" id="IPR036676">
    <property type="entry name" value="PurM-like_C_sf"/>
</dbReference>
<comment type="subcellular location">
    <subcellularLocation>
        <location evidence="13">Cytoplasm</location>
    </subcellularLocation>
</comment>
<dbReference type="CDD" id="cd02196">
    <property type="entry name" value="PurM"/>
    <property type="match status" value="1"/>
</dbReference>
<evidence type="ECO:0000256" key="12">
    <source>
        <dbReference type="ARBA" id="ARBA00049057"/>
    </source>
</evidence>
<dbReference type="InterPro" id="IPR036921">
    <property type="entry name" value="PurM-like_N_sf"/>
</dbReference>
<evidence type="ECO:0000256" key="7">
    <source>
        <dbReference type="ARBA" id="ARBA00022755"/>
    </source>
</evidence>
<sequence length="357" mass="36857">MSQSGKNGLTYSDAGVDIDAGNLMVEKIKPAVRSTRRPGADGEIGGFGGLFDLKAAGFTDPVLVAANDGVGTKLKIAIDANRHDTVGIDLVAMCVNDLVVQGAEPLFFLDYFATGKLDPDQGATIVEGIAEGCRQAGCALIGGETAEMPGMYSHGDYDLAGFAVGAAERGRLLPSGDIAEGDVILGLASSGVHSNGYSLVRKIVTLSGFAWDAPAPFDAEKSLGEALLTPTKIYVKPLLKAIRETGSIKALAHITGGGFPENIPRVLPKHLAAEIDLAAVKAPAVFSWLAGTGGVAATEMLRTFNCGVGMIAVVPADKADEVAAVLSREGETVFRLGRMVAREEGVAGTIYKGTLAL</sequence>
<evidence type="ECO:0000259" key="15">
    <source>
        <dbReference type="Pfam" id="PF02769"/>
    </source>
</evidence>
<protein>
    <recommendedName>
        <fullName evidence="4 13">Phosphoribosylformylglycinamidine cyclo-ligase</fullName>
        <ecNumber evidence="3 13">6.3.3.1</ecNumber>
    </recommendedName>
    <alternativeName>
        <fullName evidence="10 13">AIR synthase</fullName>
    </alternativeName>
    <alternativeName>
        <fullName evidence="11 13">AIRS</fullName>
    </alternativeName>
    <alternativeName>
        <fullName evidence="9 13">Phosphoribosyl-aminoimidazole synthetase</fullName>
    </alternativeName>
</protein>
<dbReference type="Proteomes" id="UP000295351">
    <property type="component" value="Unassembled WGS sequence"/>
</dbReference>
<keyword evidence="17" id="KW-1185">Reference proteome</keyword>
<evidence type="ECO:0000256" key="8">
    <source>
        <dbReference type="ARBA" id="ARBA00022840"/>
    </source>
</evidence>
<evidence type="ECO:0000259" key="14">
    <source>
        <dbReference type="Pfam" id="PF00586"/>
    </source>
</evidence>
<evidence type="ECO:0000256" key="1">
    <source>
        <dbReference type="ARBA" id="ARBA00004686"/>
    </source>
</evidence>
<dbReference type="HAMAP" id="MF_00741">
    <property type="entry name" value="AIRS"/>
    <property type="match status" value="1"/>
</dbReference>
<dbReference type="PANTHER" id="PTHR10520">
    <property type="entry name" value="TRIFUNCTIONAL PURINE BIOSYNTHETIC PROTEIN ADENOSINE-3-RELATED"/>
    <property type="match status" value="1"/>
</dbReference>
<evidence type="ECO:0000256" key="2">
    <source>
        <dbReference type="ARBA" id="ARBA00010280"/>
    </source>
</evidence>
<feature type="domain" description="PurM-like N-terminal" evidence="14">
    <location>
        <begin position="62"/>
        <end position="166"/>
    </location>
</feature>
<keyword evidence="5 13" id="KW-0436">Ligase</keyword>
<name>A0A4R2D1P6_SHIGR</name>
<dbReference type="GO" id="GO:0006189">
    <property type="term" value="P:'de novo' IMP biosynthetic process"/>
    <property type="evidence" value="ECO:0007669"/>
    <property type="project" value="UniProtKB-UniRule"/>
</dbReference>
<dbReference type="FunFam" id="3.30.1330.10:FF:000001">
    <property type="entry name" value="Phosphoribosylformylglycinamidine cyclo-ligase"/>
    <property type="match status" value="1"/>
</dbReference>
<dbReference type="GO" id="GO:0005524">
    <property type="term" value="F:ATP binding"/>
    <property type="evidence" value="ECO:0007669"/>
    <property type="project" value="UniProtKB-KW"/>
</dbReference>
<keyword evidence="8 13" id="KW-0067">ATP-binding</keyword>
<proteinExistence type="inferred from homology"/>
<dbReference type="Gene3D" id="3.30.1330.10">
    <property type="entry name" value="PurM-like, N-terminal domain"/>
    <property type="match status" value="1"/>
</dbReference>
<dbReference type="Gene3D" id="3.90.650.10">
    <property type="entry name" value="PurM-like C-terminal domain"/>
    <property type="match status" value="1"/>
</dbReference>
<evidence type="ECO:0000256" key="4">
    <source>
        <dbReference type="ARBA" id="ARBA00020367"/>
    </source>
</evidence>
<dbReference type="GO" id="GO:0005829">
    <property type="term" value="C:cytosol"/>
    <property type="evidence" value="ECO:0007669"/>
    <property type="project" value="TreeGrafter"/>
</dbReference>
<organism evidence="16 17">
    <name type="scientific">Shinella granuli</name>
    <dbReference type="NCBI Taxonomy" id="323621"/>
    <lineage>
        <taxon>Bacteria</taxon>
        <taxon>Pseudomonadati</taxon>
        <taxon>Pseudomonadota</taxon>
        <taxon>Alphaproteobacteria</taxon>
        <taxon>Hyphomicrobiales</taxon>
        <taxon>Rhizobiaceae</taxon>
        <taxon>Shinella</taxon>
    </lineage>
</organism>
<comment type="catalytic activity">
    <reaction evidence="12 13">
        <text>2-formamido-N(1)-(5-O-phospho-beta-D-ribosyl)acetamidine + ATP = 5-amino-1-(5-phospho-beta-D-ribosyl)imidazole + ADP + phosphate + H(+)</text>
        <dbReference type="Rhea" id="RHEA:23032"/>
        <dbReference type="ChEBI" id="CHEBI:15378"/>
        <dbReference type="ChEBI" id="CHEBI:30616"/>
        <dbReference type="ChEBI" id="CHEBI:43474"/>
        <dbReference type="ChEBI" id="CHEBI:137981"/>
        <dbReference type="ChEBI" id="CHEBI:147287"/>
        <dbReference type="ChEBI" id="CHEBI:456216"/>
        <dbReference type="EC" id="6.3.3.1"/>
    </reaction>
</comment>
<dbReference type="PANTHER" id="PTHR10520:SF12">
    <property type="entry name" value="TRIFUNCTIONAL PURINE BIOSYNTHETIC PROTEIN ADENOSINE-3"/>
    <property type="match status" value="1"/>
</dbReference>
<dbReference type="Pfam" id="PF02769">
    <property type="entry name" value="AIRS_C"/>
    <property type="match status" value="1"/>
</dbReference>
<evidence type="ECO:0000256" key="3">
    <source>
        <dbReference type="ARBA" id="ARBA00013047"/>
    </source>
</evidence>
<dbReference type="AlphaFoldDB" id="A0A4R2D1P6"/>
<evidence type="ECO:0000256" key="10">
    <source>
        <dbReference type="ARBA" id="ARBA00032931"/>
    </source>
</evidence>
<dbReference type="InterPro" id="IPR004733">
    <property type="entry name" value="PurM_cligase"/>
</dbReference>
<reference evidence="16 17" key="1">
    <citation type="submission" date="2019-03" db="EMBL/GenBank/DDBJ databases">
        <title>Genomic Encyclopedia of Type Strains, Phase IV (KMG-IV): sequencing the most valuable type-strain genomes for metagenomic binning, comparative biology and taxonomic classification.</title>
        <authorList>
            <person name="Goeker M."/>
        </authorList>
    </citation>
    <scope>NUCLEOTIDE SEQUENCE [LARGE SCALE GENOMIC DNA]</scope>
    <source>
        <strain evidence="16 17">DSM 18401</strain>
    </source>
</reference>
<evidence type="ECO:0000313" key="16">
    <source>
        <dbReference type="EMBL" id="TCN47536.1"/>
    </source>
</evidence>
<dbReference type="EC" id="6.3.3.1" evidence="3 13"/>
<dbReference type="GO" id="GO:0004637">
    <property type="term" value="F:phosphoribosylamine-glycine ligase activity"/>
    <property type="evidence" value="ECO:0007669"/>
    <property type="project" value="TreeGrafter"/>
</dbReference>
<comment type="caution">
    <text evidence="16">The sequence shown here is derived from an EMBL/GenBank/DDBJ whole genome shotgun (WGS) entry which is preliminary data.</text>
</comment>
<evidence type="ECO:0000313" key="17">
    <source>
        <dbReference type="Proteomes" id="UP000295351"/>
    </source>
</evidence>
<dbReference type="UniPathway" id="UPA00074">
    <property type="reaction ID" value="UER00129"/>
</dbReference>
<dbReference type="Pfam" id="PF00586">
    <property type="entry name" value="AIRS"/>
    <property type="match status" value="1"/>
</dbReference>
<keyword evidence="13" id="KW-0963">Cytoplasm</keyword>
<evidence type="ECO:0000256" key="9">
    <source>
        <dbReference type="ARBA" id="ARBA00031908"/>
    </source>
</evidence>
<comment type="similarity">
    <text evidence="2 13">Belongs to the AIR synthase family.</text>
</comment>
<dbReference type="SUPFAM" id="SSF55326">
    <property type="entry name" value="PurM N-terminal domain-like"/>
    <property type="match status" value="1"/>
</dbReference>
<keyword evidence="7 13" id="KW-0658">Purine biosynthesis</keyword>
<dbReference type="GO" id="GO:0046084">
    <property type="term" value="P:adenine biosynthetic process"/>
    <property type="evidence" value="ECO:0007669"/>
    <property type="project" value="TreeGrafter"/>
</dbReference>
<dbReference type="GO" id="GO:0004641">
    <property type="term" value="F:phosphoribosylformylglycinamidine cyclo-ligase activity"/>
    <property type="evidence" value="ECO:0007669"/>
    <property type="project" value="UniProtKB-UniRule"/>
</dbReference>
<comment type="pathway">
    <text evidence="1 13">Purine metabolism; IMP biosynthesis via de novo pathway; 5-amino-1-(5-phospho-D-ribosyl)imidazole from N(2)-formyl-N(1)-(5-phospho-D-ribosyl)glycinamide: step 2/2.</text>
</comment>
<dbReference type="InterPro" id="IPR010918">
    <property type="entry name" value="PurM-like_C_dom"/>
</dbReference>
<dbReference type="RefSeq" id="WP_133033104.1">
    <property type="nucleotide sequence ID" value="NZ_BAABEI010000012.1"/>
</dbReference>
<evidence type="ECO:0000256" key="11">
    <source>
        <dbReference type="ARBA" id="ARBA00033093"/>
    </source>
</evidence>
<evidence type="ECO:0000256" key="13">
    <source>
        <dbReference type="HAMAP-Rule" id="MF_00741"/>
    </source>
</evidence>
<feature type="domain" description="PurM-like C-terminal" evidence="15">
    <location>
        <begin position="180"/>
        <end position="345"/>
    </location>
</feature>
<keyword evidence="6 13" id="KW-0547">Nucleotide-binding</keyword>
<accession>A0A4R2D1P6</accession>
<dbReference type="InterPro" id="IPR016188">
    <property type="entry name" value="PurM-like_N"/>
</dbReference>
<dbReference type="EMBL" id="SLVX01000002">
    <property type="protein sequence ID" value="TCN47536.1"/>
    <property type="molecule type" value="Genomic_DNA"/>
</dbReference>
<dbReference type="FunFam" id="3.90.650.10:FF:000007">
    <property type="entry name" value="Trifunctional purine biosynthetic protein adenosine-3"/>
    <property type="match status" value="1"/>
</dbReference>
<dbReference type="NCBIfam" id="TIGR00878">
    <property type="entry name" value="purM"/>
    <property type="match status" value="1"/>
</dbReference>